<keyword evidence="1" id="KW-0732">Signal</keyword>
<protein>
    <recommendedName>
        <fullName evidence="2">Thiol:disulfide interchange protein DsbD N-terminal domain-containing protein</fullName>
    </recommendedName>
</protein>
<dbReference type="InterPro" id="IPR028250">
    <property type="entry name" value="DsbDN"/>
</dbReference>
<evidence type="ECO:0000313" key="3">
    <source>
        <dbReference type="EMBL" id="MXQ09313.1"/>
    </source>
</evidence>
<evidence type="ECO:0000313" key="4">
    <source>
        <dbReference type="Proteomes" id="UP000480350"/>
    </source>
</evidence>
<comment type="caution">
    <text evidence="3">The sequence shown here is derived from an EMBL/GenBank/DDBJ whole genome shotgun (WGS) entry which is preliminary data.</text>
</comment>
<dbReference type="Pfam" id="PF11412">
    <property type="entry name" value="DsbD_N"/>
    <property type="match status" value="1"/>
</dbReference>
<evidence type="ECO:0000259" key="2">
    <source>
        <dbReference type="Pfam" id="PF11412"/>
    </source>
</evidence>
<reference evidence="3 4" key="2">
    <citation type="submission" date="2020-03" db="EMBL/GenBank/DDBJ databases">
        <title>Kangsaoukella pontilimi gen. nov., sp. nov., a new member of the family Rhodobacteraceae isolated from a tidal mudflat.</title>
        <authorList>
            <person name="Kim I.S."/>
        </authorList>
    </citation>
    <scope>NUCLEOTIDE SEQUENCE [LARGE SCALE GENOMIC DNA]</scope>
    <source>
        <strain evidence="3 4">GH1-50</strain>
    </source>
</reference>
<proteinExistence type="predicted"/>
<keyword evidence="4" id="KW-1185">Reference proteome</keyword>
<accession>A0A7C9MCB7</accession>
<feature type="chain" id="PRO_5028888071" description="Thiol:disulfide interchange protein DsbD N-terminal domain-containing protein" evidence="1">
    <location>
        <begin position="22"/>
        <end position="266"/>
    </location>
</feature>
<feature type="domain" description="Thiol:disulfide interchange protein DsbD N-terminal" evidence="2">
    <location>
        <begin position="39"/>
        <end position="146"/>
    </location>
</feature>
<sequence>MNRLAPLVLAMAAASALPAFGQVPDNVARIEVLPGWRDAGGRHHGALDIQLAPGWKTYWRAPGEGGIPPLFNWSGSKNLAALDVSFPVPSVLIQNGMRSFGYEDRVMFPFTVTPEKAGDDVILSGQIELGVCYDICIPVSVSLSALLPADASRPDPRIKAAFSDKPATADEAGLDPMGCRIEPIADGMRVTATLGMAPMGGDEVAVMEHPDPTIWVSEATLTRDGNRVDIVAEMVPPAAKPFLLARDSVRVTVLAGGGAVEITGCQ</sequence>
<evidence type="ECO:0000256" key="1">
    <source>
        <dbReference type="SAM" id="SignalP"/>
    </source>
</evidence>
<gene>
    <name evidence="3" type="ORF">GQ651_15820</name>
</gene>
<organism evidence="3 4">
    <name type="scientific">Kangsaoukella pontilimi</name>
    <dbReference type="NCBI Taxonomy" id="2691042"/>
    <lineage>
        <taxon>Bacteria</taxon>
        <taxon>Pseudomonadati</taxon>
        <taxon>Pseudomonadota</taxon>
        <taxon>Alphaproteobacteria</taxon>
        <taxon>Rhodobacterales</taxon>
        <taxon>Paracoccaceae</taxon>
        <taxon>Kangsaoukella</taxon>
    </lineage>
</organism>
<dbReference type="Proteomes" id="UP000480350">
    <property type="component" value="Unassembled WGS sequence"/>
</dbReference>
<reference evidence="3 4" key="1">
    <citation type="submission" date="2019-12" db="EMBL/GenBank/DDBJ databases">
        <authorList>
            <person name="Lee S.D."/>
        </authorList>
    </citation>
    <scope>NUCLEOTIDE SEQUENCE [LARGE SCALE GENOMIC DNA]</scope>
    <source>
        <strain evidence="3 4">GH1-50</strain>
    </source>
</reference>
<dbReference type="EMBL" id="WUPT01000003">
    <property type="protein sequence ID" value="MXQ09313.1"/>
    <property type="molecule type" value="Genomic_DNA"/>
</dbReference>
<dbReference type="AlphaFoldDB" id="A0A7C9MCB7"/>
<feature type="signal peptide" evidence="1">
    <location>
        <begin position="1"/>
        <end position="21"/>
    </location>
</feature>
<name>A0A7C9MCB7_9RHOB</name>
<dbReference type="RefSeq" id="WP_160765245.1">
    <property type="nucleotide sequence ID" value="NZ_WUPT01000003.1"/>
</dbReference>